<dbReference type="Gene3D" id="1.10.10.60">
    <property type="entry name" value="Homeodomain-like"/>
    <property type="match status" value="1"/>
</dbReference>
<name>A0A1Y5U4V6_9PROT</name>
<evidence type="ECO:0000313" key="1">
    <source>
        <dbReference type="EMBL" id="SLN77275.1"/>
    </source>
</evidence>
<dbReference type="Proteomes" id="UP000193200">
    <property type="component" value="Unassembled WGS sequence"/>
</dbReference>
<organism evidence="1 2">
    <name type="scientific">Oceanibacterium hippocampi</name>
    <dbReference type="NCBI Taxonomy" id="745714"/>
    <lineage>
        <taxon>Bacteria</taxon>
        <taxon>Pseudomonadati</taxon>
        <taxon>Pseudomonadota</taxon>
        <taxon>Alphaproteobacteria</taxon>
        <taxon>Sneathiellales</taxon>
        <taxon>Sneathiellaceae</taxon>
        <taxon>Oceanibacterium</taxon>
    </lineage>
</organism>
<gene>
    <name evidence="1" type="ORF">OCH7691_04368</name>
</gene>
<dbReference type="AlphaFoldDB" id="A0A1Y5U4V6"/>
<dbReference type="InParanoid" id="A0A1Y5U4V6"/>
<evidence type="ECO:0000313" key="2">
    <source>
        <dbReference type="Proteomes" id="UP000193200"/>
    </source>
</evidence>
<proteinExistence type="predicted"/>
<dbReference type="RefSeq" id="WP_139839846.1">
    <property type="nucleotide sequence ID" value="NZ_FWFR01000006.1"/>
</dbReference>
<keyword evidence="2" id="KW-1185">Reference proteome</keyword>
<protein>
    <submittedName>
        <fullName evidence="1">Transposase</fullName>
    </submittedName>
</protein>
<reference evidence="1 2" key="1">
    <citation type="submission" date="2017-03" db="EMBL/GenBank/DDBJ databases">
        <authorList>
            <person name="Afonso C.L."/>
            <person name="Miller P.J."/>
            <person name="Scott M.A."/>
            <person name="Spackman E."/>
            <person name="Goraichik I."/>
            <person name="Dimitrov K.M."/>
            <person name="Suarez D.L."/>
            <person name="Swayne D.E."/>
        </authorList>
    </citation>
    <scope>NUCLEOTIDE SEQUENCE [LARGE SCALE GENOMIC DNA]</scope>
    <source>
        <strain evidence="1 2">CECT 7691</strain>
    </source>
</reference>
<accession>A0A1Y5U4V6</accession>
<dbReference type="OrthoDB" id="7865857at2"/>
<dbReference type="EMBL" id="FWFR01000006">
    <property type="protein sequence ID" value="SLN77275.1"/>
    <property type="molecule type" value="Genomic_DNA"/>
</dbReference>
<sequence>MAGRKPRFTAEEIDRAVAWREAGRSCAFIARRLGKSESAVYWNLLREGVDPVAYRDRPLPAVPVEPIVQRRGDHVIRRFTRDEDDQLLALEAEGHSYQEIARRLGRQRNSVYGRALTLTRHQARGTVDADPAVTP</sequence>